<reference evidence="1 2" key="1">
    <citation type="submission" date="2021-04" db="EMBL/GenBank/DDBJ databases">
        <title>Genomic and host-range diversity within the Dickeya zeae complex, identification of D. zeae and D. oryzae members, proposal of two novel subspecies D. zeae subsp. zeae subsp. nov. and D. zeae subsp. dombae subsp. nov.</title>
        <authorList>
            <person name="Van Gijsegem F."/>
            <person name="Hugouvieux-Cotte-Pattat N."/>
        </authorList>
    </citation>
    <scope>NUCLEOTIDE SEQUENCE [LARGE SCALE GENOMIC DNA]</scope>
    <source>
        <strain evidence="1 2">FVG03</strain>
    </source>
</reference>
<dbReference type="Proteomes" id="UP000810130">
    <property type="component" value="Unassembled WGS sequence"/>
</dbReference>
<dbReference type="RefSeq" id="WP_210175884.1">
    <property type="nucleotide sequence ID" value="NZ_JAGJWX010000052.1"/>
</dbReference>
<organism evidence="1 2">
    <name type="scientific">Dickeya oryzae</name>
    <dbReference type="NCBI Taxonomy" id="1240404"/>
    <lineage>
        <taxon>Bacteria</taxon>
        <taxon>Pseudomonadati</taxon>
        <taxon>Pseudomonadota</taxon>
        <taxon>Gammaproteobacteria</taxon>
        <taxon>Enterobacterales</taxon>
        <taxon>Pectobacteriaceae</taxon>
        <taxon>Dickeya</taxon>
    </lineage>
</organism>
<gene>
    <name evidence="1" type="ORF">J8657_20450</name>
</gene>
<name>A0ABS5BHP3_9GAMM</name>
<dbReference type="EMBL" id="JAGJWX010000052">
    <property type="protein sequence ID" value="MBP2859966.1"/>
    <property type="molecule type" value="Genomic_DNA"/>
</dbReference>
<accession>A0ABS5BHP3</accession>
<comment type="caution">
    <text evidence="1">The sequence shown here is derived from an EMBL/GenBank/DDBJ whole genome shotgun (WGS) entry which is preliminary data.</text>
</comment>
<evidence type="ECO:0000313" key="1">
    <source>
        <dbReference type="EMBL" id="MBP2859966.1"/>
    </source>
</evidence>
<evidence type="ECO:0000313" key="2">
    <source>
        <dbReference type="Proteomes" id="UP000810130"/>
    </source>
</evidence>
<evidence type="ECO:0008006" key="3">
    <source>
        <dbReference type="Google" id="ProtNLM"/>
    </source>
</evidence>
<protein>
    <recommendedName>
        <fullName evidence="3">Baseplate protein J-like domain-containing protein</fullName>
    </recommendedName>
</protein>
<sequence>MANSSYSFSLTLPPPPSGGPYPAGTEGPFLVPPVTVGTPVYTTPLLIYVIAVCAPNTTAATPGITSTANTVFQMSFSASSYSNTTFLAVVSVAAANVYSQDKAARAQLLTAFKQFCQQVEALEVPATSTSGGLLPGAAATLLNRVALSMPLRINEVLSYLYNFDPVNQYVDLAPGMGLRIEWAGYQYCDPPGGPGYGFNAFANTGSSLLRVSQKSDLTLTLDGFSGSFLPGYNTSPAATCPILAAGPMDLNLSGNGRRHLRIIFPTTIAGSGSLDNSGTQQQLSSWIVGADTFADLEAATQDILNGGTGCGKQSGAHQPIVSINFTSRVMLIPEISVRFNGMPLTVPLGTTIRNLIAQFADPAATQYLSSNYINSDITLALKRWLQNTGAPSTAATVKYYQANFLFLPPNTSQSPVYTGVAGDQYDTPLLKGDVISMA</sequence>
<keyword evidence="2" id="KW-1185">Reference proteome</keyword>
<proteinExistence type="predicted"/>